<evidence type="ECO:0000313" key="2">
    <source>
        <dbReference type="EMBL" id="TSE19658.1"/>
    </source>
</evidence>
<dbReference type="InterPro" id="IPR027372">
    <property type="entry name" value="Phytase-like_dom"/>
</dbReference>
<proteinExistence type="predicted"/>
<evidence type="ECO:0000313" key="3">
    <source>
        <dbReference type="Proteomes" id="UP000315736"/>
    </source>
</evidence>
<sequence length="728" mass="78706">MGLAWGLGLAPAWAGGWFERVAVFEAARNAPAGTEAKPAVAEIVAASADGRWLLYTDSQRRAVGLVDLRDPARPRPGGLIEVSGEPTSVAVRGRYAWVVVDQTTDHAMPQGELLALDWRRGRVVERCPLFGQPDAIAFDPQGRHAVIVIENERDEKLDKGKLPQLPGGNLSIVPVRAGGLPDCTRIHPVSLSGLAAVAPQDPEPEFVHVNRQGLAVVSLQENNHLVLVDVARRQVVGHFSAGAVDLDGIDATTDGRIVLNERRTGLVREPDAVAWLDDERFVTANEGDWVGGSRGITIFDRQGRVLWDSGALLEHWAVRLGHYPDKRSRAKGNEPEGLAVGTFGGQRLFFVGSERSSLVTVWHDEGPGRAPMPLQALPALQGPEGLLALPKRGLLVVASEVDKGARAGLTIYRWVERPRDAAPPYPMLQSDDDAQGRPIPWGALSGLAADPQRPGRLWAVSDSFFAETYLYEIDATRHPARIVRRLTVTRDGQPVGYDGEGIAVRADGGFWLASEGDPDAKGAPRPNLLIQLDAEGRVVREVALPEAIARHATRFGLEGVAVTGRGADEAVWAIVQREWKDDPKGHVKLLRYRPASGEWGVWHVPLETPRLEGSWVGMSELVAVGDDAFVLIERDNQFGPQALKRLSFVSVRGVAPAAPGQSPVPVLAKRLVRDVVPDLAAHGGFVPDKLEGLTRDAAGHWFAVTDNDGVDGSNGETMLLRWPTLALP</sequence>
<protein>
    <submittedName>
        <fullName evidence="2">Esterase-like activity of phytase</fullName>
    </submittedName>
</protein>
<dbReference type="Pfam" id="PF13449">
    <property type="entry name" value="Phytase-like"/>
    <property type="match status" value="1"/>
</dbReference>
<dbReference type="PANTHER" id="PTHR46928">
    <property type="entry name" value="MESENCHYME-SPECIFIC CELL SURFACE GLYCOPROTEIN"/>
    <property type="match status" value="1"/>
</dbReference>
<name>A0A554W7V8_9BURK</name>
<dbReference type="SUPFAM" id="SSF50956">
    <property type="entry name" value="Thermostable phytase (3-phytase)"/>
    <property type="match status" value="1"/>
</dbReference>
<comment type="caution">
    <text evidence="2">The sequence shown here is derived from an EMBL/GenBank/DDBJ whole genome shotgun (WGS) entry which is preliminary data.</text>
</comment>
<feature type="domain" description="Phytase-like" evidence="1">
    <location>
        <begin position="439"/>
        <end position="708"/>
    </location>
</feature>
<dbReference type="InterPro" id="IPR015943">
    <property type="entry name" value="WD40/YVTN_repeat-like_dom_sf"/>
</dbReference>
<gene>
    <name evidence="2" type="ORF">Talka_01377</name>
</gene>
<reference evidence="2 3" key="1">
    <citation type="submission" date="2019-07" db="EMBL/GenBank/DDBJ databases">
        <title>Tepidimonas alkaliphilus YIM 72238 draft genome.</title>
        <authorList>
            <person name="Da Costa M.S."/>
            <person name="Froufe H.J.C."/>
            <person name="Egas C."/>
            <person name="Albuquerque L."/>
        </authorList>
    </citation>
    <scope>NUCLEOTIDE SEQUENCE [LARGE SCALE GENOMIC DNA]</scope>
    <source>
        <strain evidence="2 3">YIM 72238</strain>
    </source>
</reference>
<organism evidence="2 3">
    <name type="scientific">Tepidimonas alkaliphilus</name>
    <dbReference type="NCBI Taxonomy" id="2588942"/>
    <lineage>
        <taxon>Bacteria</taxon>
        <taxon>Pseudomonadati</taxon>
        <taxon>Pseudomonadota</taxon>
        <taxon>Betaproteobacteria</taxon>
        <taxon>Burkholderiales</taxon>
        <taxon>Tepidimonas</taxon>
    </lineage>
</organism>
<dbReference type="SUPFAM" id="SSF75011">
    <property type="entry name" value="3-carboxy-cis,cis-mucoante lactonizing enzyme"/>
    <property type="match status" value="1"/>
</dbReference>
<dbReference type="EMBL" id="VJNB01000006">
    <property type="protein sequence ID" value="TSE19658.1"/>
    <property type="molecule type" value="Genomic_DNA"/>
</dbReference>
<dbReference type="Proteomes" id="UP000315736">
    <property type="component" value="Unassembled WGS sequence"/>
</dbReference>
<dbReference type="InterPro" id="IPR052956">
    <property type="entry name" value="Mesenchyme-surface_protein"/>
</dbReference>
<keyword evidence="3" id="KW-1185">Reference proteome</keyword>
<accession>A0A554W7V8</accession>
<dbReference type="PANTHER" id="PTHR46928:SF1">
    <property type="entry name" value="MESENCHYME-SPECIFIC CELL SURFACE GLYCOPROTEIN"/>
    <property type="match status" value="1"/>
</dbReference>
<dbReference type="Gene3D" id="2.130.10.10">
    <property type="entry name" value="YVTN repeat-like/Quinoprotein amine dehydrogenase"/>
    <property type="match status" value="1"/>
</dbReference>
<dbReference type="AlphaFoldDB" id="A0A554W7V8"/>
<evidence type="ECO:0000259" key="1">
    <source>
        <dbReference type="Pfam" id="PF13449"/>
    </source>
</evidence>